<dbReference type="EMBL" id="SOMN01000012">
    <property type="protein sequence ID" value="TFE26699.1"/>
    <property type="molecule type" value="Genomic_DNA"/>
</dbReference>
<evidence type="ECO:0000256" key="4">
    <source>
        <dbReference type="ARBA" id="ARBA00022898"/>
    </source>
</evidence>
<evidence type="ECO:0000256" key="3">
    <source>
        <dbReference type="ARBA" id="ARBA00022576"/>
    </source>
</evidence>
<evidence type="ECO:0000313" key="10">
    <source>
        <dbReference type="Proteomes" id="UP000297900"/>
    </source>
</evidence>
<dbReference type="CDD" id="cd07377">
    <property type="entry name" value="WHTH_GntR"/>
    <property type="match status" value="1"/>
</dbReference>
<dbReference type="InterPro" id="IPR015424">
    <property type="entry name" value="PyrdxlP-dep_Trfase"/>
</dbReference>
<dbReference type="PANTHER" id="PTHR46577">
    <property type="entry name" value="HTH-TYPE TRANSCRIPTIONAL REGULATORY PROTEIN GABR"/>
    <property type="match status" value="1"/>
</dbReference>
<evidence type="ECO:0000256" key="2">
    <source>
        <dbReference type="ARBA" id="ARBA00005384"/>
    </source>
</evidence>
<dbReference type="SUPFAM" id="SSF46785">
    <property type="entry name" value="Winged helix' DNA-binding domain"/>
    <property type="match status" value="1"/>
</dbReference>
<dbReference type="Gene3D" id="3.40.640.10">
    <property type="entry name" value="Type I PLP-dependent aspartate aminotransferase-like (Major domain)"/>
    <property type="match status" value="1"/>
</dbReference>
<comment type="cofactor">
    <cofactor evidence="1">
        <name>pyridoxal 5'-phosphate</name>
        <dbReference type="ChEBI" id="CHEBI:597326"/>
    </cofactor>
</comment>
<dbReference type="PROSITE" id="PS50949">
    <property type="entry name" value="HTH_GNTR"/>
    <property type="match status" value="1"/>
</dbReference>
<feature type="domain" description="HTH gntR-type" evidence="8">
    <location>
        <begin position="17"/>
        <end position="85"/>
    </location>
</feature>
<organism evidence="9 10">
    <name type="scientific">Cohnella luojiensis</name>
    <dbReference type="NCBI Taxonomy" id="652876"/>
    <lineage>
        <taxon>Bacteria</taxon>
        <taxon>Bacillati</taxon>
        <taxon>Bacillota</taxon>
        <taxon>Bacilli</taxon>
        <taxon>Bacillales</taxon>
        <taxon>Paenibacillaceae</taxon>
        <taxon>Cohnella</taxon>
    </lineage>
</organism>
<keyword evidence="5" id="KW-0805">Transcription regulation</keyword>
<keyword evidence="6" id="KW-0238">DNA-binding</keyword>
<comment type="caution">
    <text evidence="9">The sequence shown here is derived from an EMBL/GenBank/DDBJ whole genome shotgun (WGS) entry which is preliminary data.</text>
</comment>
<comment type="similarity">
    <text evidence="2">In the C-terminal section; belongs to the class-I pyridoxal-phosphate-dependent aminotransferase family.</text>
</comment>
<dbReference type="GO" id="GO:0008483">
    <property type="term" value="F:transaminase activity"/>
    <property type="evidence" value="ECO:0007669"/>
    <property type="project" value="UniProtKB-KW"/>
</dbReference>
<dbReference type="GO" id="GO:0003677">
    <property type="term" value="F:DNA binding"/>
    <property type="evidence" value="ECO:0007669"/>
    <property type="project" value="UniProtKB-KW"/>
</dbReference>
<evidence type="ECO:0000256" key="1">
    <source>
        <dbReference type="ARBA" id="ARBA00001933"/>
    </source>
</evidence>
<dbReference type="SMART" id="SM00345">
    <property type="entry name" value="HTH_GNTR"/>
    <property type="match status" value="1"/>
</dbReference>
<keyword evidence="9" id="KW-0808">Transferase</keyword>
<keyword evidence="4" id="KW-0663">Pyridoxal phosphate</keyword>
<dbReference type="Pfam" id="PF00155">
    <property type="entry name" value="Aminotran_1_2"/>
    <property type="match status" value="1"/>
</dbReference>
<dbReference type="CDD" id="cd00609">
    <property type="entry name" value="AAT_like"/>
    <property type="match status" value="1"/>
</dbReference>
<evidence type="ECO:0000259" key="8">
    <source>
        <dbReference type="PROSITE" id="PS50949"/>
    </source>
</evidence>
<dbReference type="Proteomes" id="UP000297900">
    <property type="component" value="Unassembled WGS sequence"/>
</dbReference>
<dbReference type="Pfam" id="PF00392">
    <property type="entry name" value="GntR"/>
    <property type="match status" value="1"/>
</dbReference>
<sequence>MKEACFMPRRTLSATIESKTKQIYSLLREQIFQGVYAAGVKLPSTRDLANEFGVSRALIVDVFEQLIAEGYLEGRQGSGSYVVDLGGSKRQFPSQLQEIDSSGEATVAEPPARFQGIDFRPSFPALEHIPFKKWKETAIAAYANTHSGEFGCYDDDPAGHWQLRTNICRLLLHTKGIRCLPSQVIITAGATQAIAMLSRLLLKPGDSVVIEDPSATFIQHIFASTGADIIPVPVDEHGLRVDDMPTHRHPKCVFVTPSHQFPLGSILSIGRRIQLIDYARQTGCYIIEDDYDSEFRYTGMPVHALRELDSERIVYVGTFSKNLFPALRIGYMVVPHELLTPLLRLKQLTDMHCPILPQISLARFITERHLEHHIARMKRIYSKRRKCLIAGLSNIFGSRVKISGDAAGLHLVAEMAGSLYDSQVVAQLEELHIKVYPAERYTIAKGRYEDRLIMGFGNVEEINILEGIKAIASVLRHMS</sequence>
<dbReference type="GO" id="GO:0003700">
    <property type="term" value="F:DNA-binding transcription factor activity"/>
    <property type="evidence" value="ECO:0007669"/>
    <property type="project" value="InterPro"/>
</dbReference>
<dbReference type="GO" id="GO:0030170">
    <property type="term" value="F:pyridoxal phosphate binding"/>
    <property type="evidence" value="ECO:0007669"/>
    <property type="project" value="InterPro"/>
</dbReference>
<gene>
    <name evidence="9" type="ORF">E2980_11355</name>
</gene>
<dbReference type="RefSeq" id="WP_135152306.1">
    <property type="nucleotide sequence ID" value="NZ_SOMN01000012.1"/>
</dbReference>
<evidence type="ECO:0000313" key="9">
    <source>
        <dbReference type="EMBL" id="TFE26699.1"/>
    </source>
</evidence>
<dbReference type="InterPro" id="IPR051446">
    <property type="entry name" value="HTH_trans_reg/aminotransferase"/>
</dbReference>
<dbReference type="Gene3D" id="1.10.10.10">
    <property type="entry name" value="Winged helix-like DNA-binding domain superfamily/Winged helix DNA-binding domain"/>
    <property type="match status" value="1"/>
</dbReference>
<dbReference type="SUPFAM" id="SSF53383">
    <property type="entry name" value="PLP-dependent transferases"/>
    <property type="match status" value="1"/>
</dbReference>
<proteinExistence type="inferred from homology"/>
<keyword evidence="7" id="KW-0804">Transcription</keyword>
<dbReference type="InterPro" id="IPR036388">
    <property type="entry name" value="WH-like_DNA-bd_sf"/>
</dbReference>
<reference evidence="9 10" key="1">
    <citation type="submission" date="2019-03" db="EMBL/GenBank/DDBJ databases">
        <title>Cohnella endophytica sp. nov., a novel endophytic bacterium isolated from bark of Sonneratia apetala.</title>
        <authorList>
            <person name="Tuo L."/>
        </authorList>
    </citation>
    <scope>NUCLEOTIDE SEQUENCE [LARGE SCALE GENOMIC DNA]</scope>
    <source>
        <strain evidence="9 10">CCTCC AB 208254</strain>
    </source>
</reference>
<dbReference type="PANTHER" id="PTHR46577:SF1">
    <property type="entry name" value="HTH-TYPE TRANSCRIPTIONAL REGULATORY PROTEIN GABR"/>
    <property type="match status" value="1"/>
</dbReference>
<dbReference type="InterPro" id="IPR036390">
    <property type="entry name" value="WH_DNA-bd_sf"/>
</dbReference>
<protein>
    <submittedName>
        <fullName evidence="9">PLP-dependent aminotransferase family protein</fullName>
    </submittedName>
</protein>
<name>A0A4Y8LYP7_9BACL</name>
<dbReference type="InterPro" id="IPR004839">
    <property type="entry name" value="Aminotransferase_I/II_large"/>
</dbReference>
<dbReference type="InterPro" id="IPR000524">
    <property type="entry name" value="Tscrpt_reg_HTH_GntR"/>
</dbReference>
<accession>A0A4Y8LYP7</accession>
<dbReference type="InterPro" id="IPR015421">
    <property type="entry name" value="PyrdxlP-dep_Trfase_major"/>
</dbReference>
<dbReference type="OrthoDB" id="9808770at2"/>
<dbReference type="AlphaFoldDB" id="A0A4Y8LYP7"/>
<evidence type="ECO:0000256" key="7">
    <source>
        <dbReference type="ARBA" id="ARBA00023163"/>
    </source>
</evidence>
<keyword evidence="10" id="KW-1185">Reference proteome</keyword>
<keyword evidence="3 9" id="KW-0032">Aminotransferase</keyword>
<dbReference type="PRINTS" id="PR00035">
    <property type="entry name" value="HTHGNTR"/>
</dbReference>
<evidence type="ECO:0000256" key="5">
    <source>
        <dbReference type="ARBA" id="ARBA00023015"/>
    </source>
</evidence>
<evidence type="ECO:0000256" key="6">
    <source>
        <dbReference type="ARBA" id="ARBA00023125"/>
    </source>
</evidence>